<feature type="non-terminal residue" evidence="5">
    <location>
        <position position="1"/>
    </location>
</feature>
<proteinExistence type="predicted"/>
<dbReference type="SUPFAM" id="SSF52058">
    <property type="entry name" value="L domain-like"/>
    <property type="match status" value="1"/>
</dbReference>
<evidence type="ECO:0000256" key="4">
    <source>
        <dbReference type="SAM" id="SignalP"/>
    </source>
</evidence>
<sequence length="355" mass="39712">AMEHLKQLIILFMLGLHLEIIIPTAAAVVNSKEPLIIEPQCPNADDIFPCICSHHEGDGILDLDCSSVVDEDELKRVFSESFPTTTFNKFTINQNQYLKNLPWNAFRSVTFLEICVNNGNAEIVHPGFMDSSVDTVNTIDLSYNTITSISFPHLMQNYTKLYHLDVSFNNITWVPALESDVLTYLNIGYNPIFHLAPTPFVGLPIIEKIYLTSIGLEELKTGLFVEHSHLQVIGLARNKLTVLPTDAFSTPSKNMTEIILIQNNIEVVHSNAFPETSSKIVSVLGHIGIVDFLQVNVPSLVCSIGQFLRLKNNNIRCGCDMQWLVQEPDMLDLVHGYCTNGTYIPNLDPDGFMDC</sequence>
<organism evidence="5 6">
    <name type="scientific">Meganyctiphanes norvegica</name>
    <name type="common">Northern krill</name>
    <name type="synonym">Thysanopoda norvegica</name>
    <dbReference type="NCBI Taxonomy" id="48144"/>
    <lineage>
        <taxon>Eukaryota</taxon>
        <taxon>Metazoa</taxon>
        <taxon>Ecdysozoa</taxon>
        <taxon>Arthropoda</taxon>
        <taxon>Crustacea</taxon>
        <taxon>Multicrustacea</taxon>
        <taxon>Malacostraca</taxon>
        <taxon>Eumalacostraca</taxon>
        <taxon>Eucarida</taxon>
        <taxon>Euphausiacea</taxon>
        <taxon>Euphausiidae</taxon>
        <taxon>Meganyctiphanes</taxon>
    </lineage>
</organism>
<evidence type="ECO:0008006" key="7">
    <source>
        <dbReference type="Google" id="ProtNLM"/>
    </source>
</evidence>
<gene>
    <name evidence="5" type="ORF">MNOR_LOCUS15002</name>
</gene>
<dbReference type="InterPro" id="IPR032675">
    <property type="entry name" value="LRR_dom_sf"/>
</dbReference>
<dbReference type="PANTHER" id="PTHR24366:SF161">
    <property type="entry name" value="TIR DOMAIN-CONTAINING PROTEIN"/>
    <property type="match status" value="1"/>
</dbReference>
<feature type="chain" id="PRO_5043785810" description="Oplophorus-luciferin 2-monooxygenase non-catalytic subunit" evidence="4">
    <location>
        <begin position="28"/>
        <end position="355"/>
    </location>
</feature>
<accession>A0AAV2QNM7</accession>
<evidence type="ECO:0000313" key="5">
    <source>
        <dbReference type="EMBL" id="CAL4093900.1"/>
    </source>
</evidence>
<evidence type="ECO:0000256" key="3">
    <source>
        <dbReference type="ARBA" id="ARBA00022737"/>
    </source>
</evidence>
<feature type="signal peptide" evidence="4">
    <location>
        <begin position="1"/>
        <end position="27"/>
    </location>
</feature>
<evidence type="ECO:0000256" key="2">
    <source>
        <dbReference type="ARBA" id="ARBA00022729"/>
    </source>
</evidence>
<protein>
    <recommendedName>
        <fullName evidence="7">Oplophorus-luciferin 2-monooxygenase non-catalytic subunit</fullName>
    </recommendedName>
</protein>
<dbReference type="PANTHER" id="PTHR24366">
    <property type="entry name" value="IG(IMMUNOGLOBULIN) AND LRR(LEUCINE RICH REPEAT) DOMAINS"/>
    <property type="match status" value="1"/>
</dbReference>
<reference evidence="5 6" key="1">
    <citation type="submission" date="2024-05" db="EMBL/GenBank/DDBJ databases">
        <authorList>
            <person name="Wallberg A."/>
        </authorList>
    </citation>
    <scope>NUCLEOTIDE SEQUENCE [LARGE SCALE GENOMIC DNA]</scope>
</reference>
<name>A0AAV2QNM7_MEGNR</name>
<keyword evidence="6" id="KW-1185">Reference proteome</keyword>
<dbReference type="Proteomes" id="UP001497623">
    <property type="component" value="Unassembled WGS sequence"/>
</dbReference>
<keyword evidence="3" id="KW-0677">Repeat</keyword>
<dbReference type="Gene3D" id="3.80.10.10">
    <property type="entry name" value="Ribonuclease Inhibitor"/>
    <property type="match status" value="1"/>
</dbReference>
<dbReference type="AlphaFoldDB" id="A0AAV2QNM7"/>
<keyword evidence="1" id="KW-0433">Leucine-rich repeat</keyword>
<dbReference type="EMBL" id="CAXKWB010009213">
    <property type="protein sequence ID" value="CAL4093900.1"/>
    <property type="molecule type" value="Genomic_DNA"/>
</dbReference>
<feature type="non-terminal residue" evidence="5">
    <location>
        <position position="355"/>
    </location>
</feature>
<comment type="caution">
    <text evidence="5">The sequence shown here is derived from an EMBL/GenBank/DDBJ whole genome shotgun (WGS) entry which is preliminary data.</text>
</comment>
<evidence type="ECO:0000313" key="6">
    <source>
        <dbReference type="Proteomes" id="UP001497623"/>
    </source>
</evidence>
<evidence type="ECO:0000256" key="1">
    <source>
        <dbReference type="ARBA" id="ARBA00022614"/>
    </source>
</evidence>
<keyword evidence="2 4" id="KW-0732">Signal</keyword>